<dbReference type="EMBL" id="CP108188">
    <property type="protein sequence ID" value="WTR74812.1"/>
    <property type="molecule type" value="Genomic_DNA"/>
</dbReference>
<evidence type="ECO:0000313" key="6">
    <source>
        <dbReference type="Proteomes" id="UP001622594"/>
    </source>
</evidence>
<keyword evidence="1 5" id="KW-0378">Hydrolase</keyword>
<dbReference type="Gene3D" id="3.40.50.1820">
    <property type="entry name" value="alpha/beta hydrolase"/>
    <property type="match status" value="1"/>
</dbReference>
<feature type="chain" id="PRO_5047235756" evidence="4">
    <location>
        <begin position="22"/>
        <end position="389"/>
    </location>
</feature>
<evidence type="ECO:0000256" key="1">
    <source>
        <dbReference type="ARBA" id="ARBA00022801"/>
    </source>
</evidence>
<keyword evidence="4" id="KW-0732">Signal</keyword>
<dbReference type="InterPro" id="IPR029058">
    <property type="entry name" value="AB_hydrolase_fold"/>
</dbReference>
<dbReference type="GO" id="GO:0016787">
    <property type="term" value="F:hydrolase activity"/>
    <property type="evidence" value="ECO:0007669"/>
    <property type="project" value="UniProtKB-KW"/>
</dbReference>
<dbReference type="PANTHER" id="PTHR10272">
    <property type="entry name" value="PLATELET-ACTIVATING FACTOR ACETYLHYDROLASE"/>
    <property type="match status" value="1"/>
</dbReference>
<dbReference type="Proteomes" id="UP001622594">
    <property type="component" value="Chromosome"/>
</dbReference>
<evidence type="ECO:0000256" key="2">
    <source>
        <dbReference type="ARBA" id="ARBA00022963"/>
    </source>
</evidence>
<reference evidence="5 6" key="1">
    <citation type="submission" date="2022-10" db="EMBL/GenBank/DDBJ databases">
        <title>The complete genomes of actinobacterial strains from the NBC collection.</title>
        <authorList>
            <person name="Joergensen T.S."/>
            <person name="Alvarez Arevalo M."/>
            <person name="Sterndorff E.B."/>
            <person name="Faurdal D."/>
            <person name="Vuksanovic O."/>
            <person name="Mourched A.-S."/>
            <person name="Charusanti P."/>
            <person name="Shaw S."/>
            <person name="Blin K."/>
            <person name="Weber T."/>
        </authorList>
    </citation>
    <scope>NUCLEOTIDE SEQUENCE [LARGE SCALE GENOMIC DNA]</scope>
    <source>
        <strain evidence="5 6">NBC_00123</strain>
    </source>
</reference>
<feature type="signal peptide" evidence="4">
    <location>
        <begin position="1"/>
        <end position="21"/>
    </location>
</feature>
<name>A0ABZ1LJV7_9ACTN</name>
<keyword evidence="6" id="KW-1185">Reference proteome</keyword>
<organism evidence="5 6">
    <name type="scientific">Streptomyces zaomyceticus</name>
    <dbReference type="NCBI Taxonomy" id="68286"/>
    <lineage>
        <taxon>Bacteria</taxon>
        <taxon>Bacillati</taxon>
        <taxon>Actinomycetota</taxon>
        <taxon>Actinomycetes</taxon>
        <taxon>Kitasatosporales</taxon>
        <taxon>Streptomycetaceae</taxon>
        <taxon>Streptomyces</taxon>
    </lineage>
</organism>
<dbReference type="SUPFAM" id="SSF53474">
    <property type="entry name" value="alpha/beta-Hydrolases"/>
    <property type="match status" value="1"/>
</dbReference>
<dbReference type="RefSeq" id="WP_406134271.1">
    <property type="nucleotide sequence ID" value="NZ_CP108188.1"/>
</dbReference>
<accession>A0ABZ1LJV7</accession>
<evidence type="ECO:0000313" key="5">
    <source>
        <dbReference type="EMBL" id="WTR74812.1"/>
    </source>
</evidence>
<proteinExistence type="predicted"/>
<protein>
    <submittedName>
        <fullName evidence="5">Alpha/beta hydrolase</fullName>
    </submittedName>
</protein>
<gene>
    <name evidence="5" type="ORF">OG814_38820</name>
</gene>
<keyword evidence="3" id="KW-0443">Lipid metabolism</keyword>
<evidence type="ECO:0000256" key="4">
    <source>
        <dbReference type="SAM" id="SignalP"/>
    </source>
</evidence>
<sequence length="389" mass="41378">MKRASLAVVTVAAALIGVVHGGTARAESPLGRPTTTAATTTVTKDVAPALGLPTPGGEHPIGVTDLHLRDRGRADPWVPTNDRELMISLWYPATRPSATPAPYMTAAESEEYTRSTGLGLPPGLFTTVGTHATLDAPPVRTRSGLPLVILSPGFGMPRATLSGLAEELAGRGYVVAGIGHNYEAHGTTFPDGRTTSCVACENTDFSKVGAVRAQDVSVVIDELTGKRHRTARKGGVAVDADRIAMVGHSAGGFSFVPAMLRDARVKAAVNMDGKYRHLDDTPINRPVLMLGVPGRVPGGQDPTWDKTWNQLTGWKRWLSVEGTEHLSFTDLAPLADQLGRPLQDIAGNRSDAITRAYVVSFVDAHLRGRCGHLLDGASENFPEVRFHQP</sequence>
<dbReference type="Pfam" id="PF03403">
    <property type="entry name" value="PAF-AH_p_II"/>
    <property type="match status" value="1"/>
</dbReference>
<dbReference type="PANTHER" id="PTHR10272:SF0">
    <property type="entry name" value="PLATELET-ACTIVATING FACTOR ACETYLHYDROLASE"/>
    <property type="match status" value="1"/>
</dbReference>
<keyword evidence="2" id="KW-0442">Lipid degradation</keyword>
<evidence type="ECO:0000256" key="3">
    <source>
        <dbReference type="ARBA" id="ARBA00023098"/>
    </source>
</evidence>